<reference evidence="1" key="1">
    <citation type="submission" date="2018-06" db="EMBL/GenBank/DDBJ databases">
        <authorList>
            <person name="Zhirakovskaya E."/>
        </authorList>
    </citation>
    <scope>NUCLEOTIDE SEQUENCE</scope>
</reference>
<organism evidence="1">
    <name type="scientific">hydrothermal vent metagenome</name>
    <dbReference type="NCBI Taxonomy" id="652676"/>
    <lineage>
        <taxon>unclassified sequences</taxon>
        <taxon>metagenomes</taxon>
        <taxon>ecological metagenomes</taxon>
    </lineage>
</organism>
<dbReference type="EMBL" id="UOGD01000300">
    <property type="protein sequence ID" value="VAX25564.1"/>
    <property type="molecule type" value="Genomic_DNA"/>
</dbReference>
<protein>
    <submittedName>
        <fullName evidence="1">Uncharacterized protein</fullName>
    </submittedName>
</protein>
<name>A0A3B1CNJ0_9ZZZZ</name>
<proteinExistence type="predicted"/>
<sequence>MKQRKETTFAQEYMYDSYNGFGMNWWNTNLPSQYKLEANQIVELNEYRIDYDIKILPLLEELIALQIKIKTNNEEFAMIKYYYNKVRDIQNKMIDIRLDAKEEMSSVFTKSQQVYFNSSRVGWWDDFYNRCGWNNADIKSDYLYR</sequence>
<accession>A0A3B1CNJ0</accession>
<gene>
    <name evidence="1" type="ORF">MNBD_IGNAVI01-3055</name>
</gene>
<dbReference type="AlphaFoldDB" id="A0A3B1CNJ0"/>
<evidence type="ECO:0000313" key="1">
    <source>
        <dbReference type="EMBL" id="VAX25564.1"/>
    </source>
</evidence>